<name>A0A0A8L7A7_9SACH</name>
<feature type="region of interest" description="Disordered" evidence="1">
    <location>
        <begin position="148"/>
        <end position="180"/>
    </location>
</feature>
<reference evidence="3 4" key="1">
    <citation type="submission" date="2014-03" db="EMBL/GenBank/DDBJ databases">
        <title>The genome of Kluyveromyces dobzhanskii.</title>
        <authorList>
            <person name="Nystedt B."/>
            <person name="Astrom S."/>
        </authorList>
    </citation>
    <scope>NUCLEOTIDE SEQUENCE [LARGE SCALE GENOMIC DNA]</scope>
    <source>
        <strain evidence="3 4">CBS 2104</strain>
    </source>
</reference>
<feature type="signal peptide" evidence="2">
    <location>
        <begin position="1"/>
        <end position="15"/>
    </location>
</feature>
<dbReference type="Proteomes" id="UP000031516">
    <property type="component" value="Unassembled WGS sequence"/>
</dbReference>
<proteinExistence type="predicted"/>
<accession>A0A0A8L7A7</accession>
<organism evidence="3 4">
    <name type="scientific">Kluyveromyces dobzhanskii CBS 2104</name>
    <dbReference type="NCBI Taxonomy" id="1427455"/>
    <lineage>
        <taxon>Eukaryota</taxon>
        <taxon>Fungi</taxon>
        <taxon>Dikarya</taxon>
        <taxon>Ascomycota</taxon>
        <taxon>Saccharomycotina</taxon>
        <taxon>Saccharomycetes</taxon>
        <taxon>Saccharomycetales</taxon>
        <taxon>Saccharomycetaceae</taxon>
        <taxon>Kluyveromyces</taxon>
    </lineage>
</organism>
<evidence type="ECO:0000313" key="3">
    <source>
        <dbReference type="EMBL" id="CDO94131.1"/>
    </source>
</evidence>
<dbReference type="EMBL" id="CCBQ010000036">
    <property type="protein sequence ID" value="CDO94131.1"/>
    <property type="molecule type" value="Genomic_DNA"/>
</dbReference>
<evidence type="ECO:0000256" key="1">
    <source>
        <dbReference type="SAM" id="MobiDB-lite"/>
    </source>
</evidence>
<protein>
    <submittedName>
        <fullName evidence="3">WGS project CCBQ000000000 data, contig 00223</fullName>
    </submittedName>
</protein>
<evidence type="ECO:0000313" key="4">
    <source>
        <dbReference type="Proteomes" id="UP000031516"/>
    </source>
</evidence>
<gene>
    <name evidence="3" type="ORF">KLDO_g2412</name>
</gene>
<feature type="region of interest" description="Disordered" evidence="1">
    <location>
        <begin position="21"/>
        <end position="129"/>
    </location>
</feature>
<comment type="caution">
    <text evidence="3">The sequence shown here is derived from an EMBL/GenBank/DDBJ whole genome shotgun (WGS) entry which is preliminary data.</text>
</comment>
<keyword evidence="4" id="KW-1185">Reference proteome</keyword>
<dbReference type="AlphaFoldDB" id="A0A0A8L7A7"/>
<evidence type="ECO:0000256" key="2">
    <source>
        <dbReference type="SAM" id="SignalP"/>
    </source>
</evidence>
<feature type="chain" id="PRO_5012068105" evidence="2">
    <location>
        <begin position="16"/>
        <end position="202"/>
    </location>
</feature>
<keyword evidence="2" id="KW-0732">Signal</keyword>
<sequence>MAPLLLSLASAVASAVIVSTERITETDGCKVVVDESVSADEEGEEEEEEGDDDDDEEEEEEELNVEDELEVDGDEEEELEDEDDDEDDDEDELEDEDDDDDDDDDNDDDEDDGDDEDEDEDEDVVLSLSVDVEEISVLVESVLDAAAELDEMDGAVPDPRYKYPYRSPDVSPQSSLPYPGQVWLHDEIDTSEEGRSLEHQHE</sequence>
<feature type="compositionally biased region" description="Acidic residues" evidence="1">
    <location>
        <begin position="37"/>
        <end position="124"/>
    </location>
</feature>